<reference evidence="10 11" key="1">
    <citation type="journal article" date="2018" name="New Phytol.">
        <title>Phylogenomics of Endogonaceae and evolution of mycorrhizas within Mucoromycota.</title>
        <authorList>
            <person name="Chang Y."/>
            <person name="Desiro A."/>
            <person name="Na H."/>
            <person name="Sandor L."/>
            <person name="Lipzen A."/>
            <person name="Clum A."/>
            <person name="Barry K."/>
            <person name="Grigoriev I.V."/>
            <person name="Martin F.M."/>
            <person name="Stajich J.E."/>
            <person name="Smith M.E."/>
            <person name="Bonito G."/>
            <person name="Spatafora J.W."/>
        </authorList>
    </citation>
    <scope>NUCLEOTIDE SEQUENCE [LARGE SCALE GENOMIC DNA]</scope>
    <source>
        <strain evidence="10 11">GMNB39</strain>
    </source>
</reference>
<evidence type="ECO:0000313" key="11">
    <source>
        <dbReference type="Proteomes" id="UP000268093"/>
    </source>
</evidence>
<feature type="non-terminal residue" evidence="10">
    <location>
        <position position="116"/>
    </location>
</feature>
<dbReference type="CDD" id="cd18809">
    <property type="entry name" value="SF1_C_RecD"/>
    <property type="match status" value="1"/>
</dbReference>
<evidence type="ECO:0000256" key="7">
    <source>
        <dbReference type="ARBA" id="ARBA00023204"/>
    </source>
</evidence>
<evidence type="ECO:0000256" key="2">
    <source>
        <dbReference type="ARBA" id="ARBA00022763"/>
    </source>
</evidence>
<evidence type="ECO:0000256" key="6">
    <source>
        <dbReference type="ARBA" id="ARBA00023125"/>
    </source>
</evidence>
<evidence type="ECO:0000256" key="4">
    <source>
        <dbReference type="ARBA" id="ARBA00022806"/>
    </source>
</evidence>
<dbReference type="Pfam" id="PF21530">
    <property type="entry name" value="Pif1_2B_dom"/>
    <property type="match status" value="1"/>
</dbReference>
<keyword evidence="2" id="KW-0227">DNA damage</keyword>
<dbReference type="AlphaFoldDB" id="A0A433DIM3"/>
<keyword evidence="6" id="KW-0238">DNA-binding</keyword>
<protein>
    <recommendedName>
        <fullName evidence="9">DNA helicase Pif1-like 2B domain-containing protein</fullName>
    </recommendedName>
</protein>
<dbReference type="OrthoDB" id="3691720at2759"/>
<dbReference type="Proteomes" id="UP000268093">
    <property type="component" value="Unassembled WGS sequence"/>
</dbReference>
<keyword evidence="4" id="KW-0347">Helicase</keyword>
<evidence type="ECO:0000259" key="9">
    <source>
        <dbReference type="Pfam" id="PF21530"/>
    </source>
</evidence>
<proteinExistence type="predicted"/>
<keyword evidence="3" id="KW-0378">Hydrolase</keyword>
<comment type="caution">
    <text evidence="10">The sequence shown here is derived from an EMBL/GenBank/DDBJ whole genome shotgun (WGS) entry which is preliminary data.</text>
</comment>
<keyword evidence="5" id="KW-0067">ATP-binding</keyword>
<keyword evidence="1" id="KW-0547">Nucleotide-binding</keyword>
<feature type="domain" description="DNA helicase Pif1-like 2B" evidence="9">
    <location>
        <begin position="1"/>
        <end position="26"/>
    </location>
</feature>
<dbReference type="SUPFAM" id="SSF52540">
    <property type="entry name" value="P-loop containing nucleoside triphosphate hydrolases"/>
    <property type="match status" value="1"/>
</dbReference>
<organism evidence="10 11">
    <name type="scientific">Jimgerdemannia flammicorona</name>
    <dbReference type="NCBI Taxonomy" id="994334"/>
    <lineage>
        <taxon>Eukaryota</taxon>
        <taxon>Fungi</taxon>
        <taxon>Fungi incertae sedis</taxon>
        <taxon>Mucoromycota</taxon>
        <taxon>Mucoromycotina</taxon>
        <taxon>Endogonomycetes</taxon>
        <taxon>Endogonales</taxon>
        <taxon>Endogonaceae</taxon>
        <taxon>Jimgerdemannia</taxon>
    </lineage>
</organism>
<evidence type="ECO:0000313" key="10">
    <source>
        <dbReference type="EMBL" id="RUP50708.1"/>
    </source>
</evidence>
<dbReference type="PANTHER" id="PTHR47642:SF5">
    <property type="entry name" value="ATP-DEPENDENT DNA HELICASE"/>
    <property type="match status" value="1"/>
</dbReference>
<evidence type="ECO:0000256" key="3">
    <source>
        <dbReference type="ARBA" id="ARBA00022801"/>
    </source>
</evidence>
<dbReference type="InterPro" id="IPR049163">
    <property type="entry name" value="Pif1-like_2B_dom"/>
</dbReference>
<dbReference type="InterPro" id="IPR027417">
    <property type="entry name" value="P-loop_NTPase"/>
</dbReference>
<gene>
    <name evidence="10" type="ORF">BC936DRAFT_138015</name>
</gene>
<dbReference type="EMBL" id="RBNI01001233">
    <property type="protein sequence ID" value="RUP50708.1"/>
    <property type="molecule type" value="Genomic_DNA"/>
</dbReference>
<evidence type="ECO:0000256" key="1">
    <source>
        <dbReference type="ARBA" id="ARBA00022741"/>
    </source>
</evidence>
<keyword evidence="11" id="KW-1185">Reference proteome</keyword>
<evidence type="ECO:0000256" key="5">
    <source>
        <dbReference type="ARBA" id="ARBA00022840"/>
    </source>
</evidence>
<dbReference type="PANTHER" id="PTHR47642">
    <property type="entry name" value="ATP-DEPENDENT DNA HELICASE"/>
    <property type="match status" value="1"/>
</dbReference>
<sequence length="116" mass="12822">MGVQVMLLKNMSGSLVNGSMGKIIGFRSYGDGEKLPMVRFDNDEIQTIGQDLWEYKVGDIQQASRIQLPLRLAWALSIHKSQGQTIKYLCVDIGKSFTTGMVYVALSRGTHLAGIE</sequence>
<dbReference type="Gene3D" id="2.30.30.940">
    <property type="match status" value="1"/>
</dbReference>
<accession>A0A433DIM3</accession>
<dbReference type="Gene3D" id="3.40.50.300">
    <property type="entry name" value="P-loop containing nucleotide triphosphate hydrolases"/>
    <property type="match status" value="1"/>
</dbReference>
<keyword evidence="7" id="KW-0234">DNA repair</keyword>
<keyword evidence="8" id="KW-0413">Isomerase</keyword>
<dbReference type="InterPro" id="IPR051055">
    <property type="entry name" value="PIF1_helicase"/>
</dbReference>
<evidence type="ECO:0000256" key="8">
    <source>
        <dbReference type="ARBA" id="ARBA00023235"/>
    </source>
</evidence>
<name>A0A433DIM3_9FUNG</name>